<evidence type="ECO:0000313" key="2">
    <source>
        <dbReference type="EMBL" id="GKV17850.1"/>
    </source>
</evidence>
<dbReference type="PANTHER" id="PTHR37614:SF2">
    <property type="entry name" value="OS02G0121400 PROTEIN"/>
    <property type="match status" value="1"/>
</dbReference>
<keyword evidence="3" id="KW-1185">Reference proteome</keyword>
<organism evidence="2 3">
    <name type="scientific">Rubroshorea leprosula</name>
    <dbReference type="NCBI Taxonomy" id="152421"/>
    <lineage>
        <taxon>Eukaryota</taxon>
        <taxon>Viridiplantae</taxon>
        <taxon>Streptophyta</taxon>
        <taxon>Embryophyta</taxon>
        <taxon>Tracheophyta</taxon>
        <taxon>Spermatophyta</taxon>
        <taxon>Magnoliopsida</taxon>
        <taxon>eudicotyledons</taxon>
        <taxon>Gunneridae</taxon>
        <taxon>Pentapetalae</taxon>
        <taxon>rosids</taxon>
        <taxon>malvids</taxon>
        <taxon>Malvales</taxon>
        <taxon>Dipterocarpaceae</taxon>
        <taxon>Rubroshorea</taxon>
    </lineage>
</organism>
<evidence type="ECO:0000256" key="1">
    <source>
        <dbReference type="SAM" id="MobiDB-lite"/>
    </source>
</evidence>
<feature type="compositionally biased region" description="Low complexity" evidence="1">
    <location>
        <begin position="73"/>
        <end position="83"/>
    </location>
</feature>
<proteinExistence type="predicted"/>
<protein>
    <submittedName>
        <fullName evidence="2">Uncharacterized protein</fullName>
    </submittedName>
</protein>
<dbReference type="Proteomes" id="UP001054252">
    <property type="component" value="Unassembled WGS sequence"/>
</dbReference>
<comment type="caution">
    <text evidence="2">The sequence shown here is derived from an EMBL/GenBank/DDBJ whole genome shotgun (WGS) entry which is preliminary data.</text>
</comment>
<dbReference type="AlphaFoldDB" id="A0AAV5K4N8"/>
<feature type="region of interest" description="Disordered" evidence="1">
    <location>
        <begin position="35"/>
        <end position="125"/>
    </location>
</feature>
<reference evidence="2 3" key="1">
    <citation type="journal article" date="2021" name="Commun. Biol.">
        <title>The genome of Shorea leprosula (Dipterocarpaceae) highlights the ecological relevance of drought in aseasonal tropical rainforests.</title>
        <authorList>
            <person name="Ng K.K.S."/>
            <person name="Kobayashi M.J."/>
            <person name="Fawcett J.A."/>
            <person name="Hatakeyama M."/>
            <person name="Paape T."/>
            <person name="Ng C.H."/>
            <person name="Ang C.C."/>
            <person name="Tnah L.H."/>
            <person name="Lee C.T."/>
            <person name="Nishiyama T."/>
            <person name="Sese J."/>
            <person name="O'Brien M.J."/>
            <person name="Copetti D."/>
            <person name="Mohd Noor M.I."/>
            <person name="Ong R.C."/>
            <person name="Putra M."/>
            <person name="Sireger I.Z."/>
            <person name="Indrioko S."/>
            <person name="Kosugi Y."/>
            <person name="Izuno A."/>
            <person name="Isagi Y."/>
            <person name="Lee S.L."/>
            <person name="Shimizu K.K."/>
        </authorList>
    </citation>
    <scope>NUCLEOTIDE SEQUENCE [LARGE SCALE GENOMIC DNA]</scope>
    <source>
        <strain evidence="2">214</strain>
    </source>
</reference>
<dbReference type="PANTHER" id="PTHR37614">
    <property type="entry name" value="OS02G0121400 PROTEIN"/>
    <property type="match status" value="1"/>
</dbReference>
<evidence type="ECO:0000313" key="3">
    <source>
        <dbReference type="Proteomes" id="UP001054252"/>
    </source>
</evidence>
<accession>A0AAV5K4N8</accession>
<gene>
    <name evidence="2" type="ORF">SLEP1_g28306</name>
</gene>
<name>A0AAV5K4N8_9ROSI</name>
<feature type="compositionally biased region" description="Pro residues" evidence="1">
    <location>
        <begin position="57"/>
        <end position="72"/>
    </location>
</feature>
<dbReference type="EMBL" id="BPVZ01000049">
    <property type="protein sequence ID" value="GKV17850.1"/>
    <property type="molecule type" value="Genomic_DNA"/>
</dbReference>
<sequence length="305" mass="34089">MEQSPDLPTADEIEVAKILAEMSHIILESESSRPRFPFSWGVKKKRSVPGKDDAPTPSFPPAKSSPPPPPQPAAAKAASPSVPGTLLVVPPTKKAEASSPATPLSFWPSESDEKPEPHKKKVSLKRSREEQLQLIDVLTRRKELLQREVENVRIYYNKIKAYNLALKARKQELISPGVEKEASHVETKYAQPAANHHRQQPSLLFHQQPFIINLTAETAQTSEASDNNSQFRHGHTCSLEGVRDKVGPARIPDLNVSPEEEFGLEEYSEPVDVNRARAAQARLKRWQICKMKYSTSSYKPRVING</sequence>